<protein>
    <submittedName>
        <fullName evidence="7">Uncharacterized protein</fullName>
    </submittedName>
</protein>
<evidence type="ECO:0000313" key="8">
    <source>
        <dbReference type="Proteomes" id="UP000092461"/>
    </source>
</evidence>
<feature type="transmembrane region" description="Helical" evidence="6">
    <location>
        <begin position="336"/>
        <end position="353"/>
    </location>
</feature>
<organism evidence="7 8">
    <name type="scientific">Lutzomyia longipalpis</name>
    <name type="common">Sand fly</name>
    <dbReference type="NCBI Taxonomy" id="7200"/>
    <lineage>
        <taxon>Eukaryota</taxon>
        <taxon>Metazoa</taxon>
        <taxon>Ecdysozoa</taxon>
        <taxon>Arthropoda</taxon>
        <taxon>Hexapoda</taxon>
        <taxon>Insecta</taxon>
        <taxon>Pterygota</taxon>
        <taxon>Neoptera</taxon>
        <taxon>Endopterygota</taxon>
        <taxon>Diptera</taxon>
        <taxon>Nematocera</taxon>
        <taxon>Psychodoidea</taxon>
        <taxon>Psychodidae</taxon>
        <taxon>Lutzomyia</taxon>
        <taxon>Lutzomyia</taxon>
    </lineage>
</organism>
<comment type="subcellular location">
    <subcellularLocation>
        <location evidence="1">Membrane</location>
        <topology evidence="1">Multi-pass membrane protein</topology>
    </subcellularLocation>
</comment>
<dbReference type="VEuPathDB" id="VectorBase:LLOJ001906"/>
<keyword evidence="3 6" id="KW-0812">Transmembrane</keyword>
<sequence length="370" mass="42662">MAFVRNTLKAFFKRQPLLANSLIYGSLYVGAEFSQQWVTRKIFTKPPGPIDTPALSRYAVMGTCIYSPIMYAWYKWLDRKYVGTALRILAPKLFLDQFVLTPVLLTTFFTGMSAMEGAEDKFAECRQKFLPTFVRSCLFWLPVQTLNFTFVPPAFRITYMGVCAFAWVNILCWVKRQDIMAFVRSTLKTFFKRQPLLANSLIYGSLYVGAEFSQQWVTRKIFTKPPEPIDTPALGRYAVMGTCIYSPIMYAWYKWLDKKYVGTALRILAPKLFLDQFVLTPVLLTTFFTGMSAMEGAEDKFAECRQKFLPTFVRSCLFWLPVQTLNFTFIPPAFRITYMGVCAFAWVNILCWVKRQDVTPSTQTPSIEPN</sequence>
<proteinExistence type="inferred from homology"/>
<evidence type="ECO:0000256" key="2">
    <source>
        <dbReference type="ARBA" id="ARBA00006824"/>
    </source>
</evidence>
<evidence type="ECO:0000256" key="3">
    <source>
        <dbReference type="ARBA" id="ARBA00022692"/>
    </source>
</evidence>
<dbReference type="Proteomes" id="UP000092461">
    <property type="component" value="Unassembled WGS sequence"/>
</dbReference>
<keyword evidence="5 6" id="KW-0472">Membrane</keyword>
<feature type="transmembrane region" description="Helical" evidence="6">
    <location>
        <begin position="157"/>
        <end position="174"/>
    </location>
</feature>
<accession>A0A1B0FUX6</accession>
<reference evidence="7" key="1">
    <citation type="submission" date="2020-05" db="UniProtKB">
        <authorList>
            <consortium name="EnsemblMetazoa"/>
        </authorList>
    </citation>
    <scope>IDENTIFICATION</scope>
    <source>
        <strain evidence="7">Jacobina</strain>
    </source>
</reference>
<feature type="transmembrane region" description="Helical" evidence="6">
    <location>
        <begin position="273"/>
        <end position="291"/>
    </location>
</feature>
<evidence type="ECO:0000256" key="1">
    <source>
        <dbReference type="ARBA" id="ARBA00004141"/>
    </source>
</evidence>
<evidence type="ECO:0000313" key="7">
    <source>
        <dbReference type="EnsemblMetazoa" id="LLOJ001906-PA"/>
    </source>
</evidence>
<comment type="similarity">
    <text evidence="2">Belongs to the peroxisomal membrane protein PXMP2/4 family.</text>
</comment>
<dbReference type="EMBL" id="AJWK01006387">
    <property type="status" value="NOT_ANNOTATED_CDS"/>
    <property type="molecule type" value="Genomic_DNA"/>
</dbReference>
<feature type="transmembrane region" description="Helical" evidence="6">
    <location>
        <begin position="94"/>
        <end position="112"/>
    </location>
</feature>
<dbReference type="InterPro" id="IPR007248">
    <property type="entry name" value="Mpv17_PMP22"/>
</dbReference>
<dbReference type="PANTHER" id="PTHR11266">
    <property type="entry name" value="PEROXISOMAL MEMBRANE PROTEIN 2, PXMP2 MPV17"/>
    <property type="match status" value="1"/>
</dbReference>
<keyword evidence="4 6" id="KW-1133">Transmembrane helix</keyword>
<dbReference type="AlphaFoldDB" id="A0A1B0FUX6"/>
<dbReference type="PANTHER" id="PTHR11266:SF85">
    <property type="entry name" value="MPV17-LIKE PROTEIN"/>
    <property type="match status" value="1"/>
</dbReference>
<dbReference type="GO" id="GO:0005739">
    <property type="term" value="C:mitochondrion"/>
    <property type="evidence" value="ECO:0007669"/>
    <property type="project" value="TreeGrafter"/>
</dbReference>
<name>A0A1B0FUX6_LUTLO</name>
<feature type="transmembrane region" description="Helical" evidence="6">
    <location>
        <begin position="55"/>
        <end position="74"/>
    </location>
</feature>
<dbReference type="EnsemblMetazoa" id="LLOJ001906-RA">
    <property type="protein sequence ID" value="LLOJ001906-PA"/>
    <property type="gene ID" value="LLOJ001906"/>
</dbReference>
<keyword evidence="8" id="KW-1185">Reference proteome</keyword>
<evidence type="ECO:0000256" key="6">
    <source>
        <dbReference type="SAM" id="Phobius"/>
    </source>
</evidence>
<dbReference type="Pfam" id="PF04117">
    <property type="entry name" value="Mpv17_PMP22"/>
    <property type="match status" value="2"/>
</dbReference>
<dbReference type="EMBL" id="AJWK01006385">
    <property type="status" value="NOT_ANNOTATED_CDS"/>
    <property type="molecule type" value="Genomic_DNA"/>
</dbReference>
<dbReference type="GO" id="GO:0016020">
    <property type="term" value="C:membrane"/>
    <property type="evidence" value="ECO:0007669"/>
    <property type="project" value="UniProtKB-SubCell"/>
</dbReference>
<evidence type="ECO:0000256" key="4">
    <source>
        <dbReference type="ARBA" id="ARBA00022989"/>
    </source>
</evidence>
<dbReference type="EMBL" id="AJWK01006386">
    <property type="status" value="NOT_ANNOTATED_CDS"/>
    <property type="molecule type" value="Genomic_DNA"/>
</dbReference>
<dbReference type="VEuPathDB" id="VectorBase:LLONM1_008064"/>
<feature type="transmembrane region" description="Helical" evidence="6">
    <location>
        <begin position="234"/>
        <end position="253"/>
    </location>
</feature>
<evidence type="ECO:0000256" key="5">
    <source>
        <dbReference type="ARBA" id="ARBA00023136"/>
    </source>
</evidence>